<feature type="domain" description="PNPLA" evidence="5">
    <location>
        <begin position="14"/>
        <end position="224"/>
    </location>
</feature>
<gene>
    <name evidence="6" type="ORF">ABEG17_02835</name>
</gene>
<name>A0AAU7JVD0_9MICO</name>
<dbReference type="PANTHER" id="PTHR14226">
    <property type="entry name" value="NEUROPATHY TARGET ESTERASE/SWISS CHEESE D.MELANOGASTER"/>
    <property type="match status" value="1"/>
</dbReference>
<keyword evidence="3 4" id="KW-0443">Lipid metabolism</keyword>
<reference evidence="6" key="1">
    <citation type="submission" date="2024-05" db="EMBL/GenBank/DDBJ databases">
        <authorList>
            <person name="Kim S."/>
            <person name="Heo J."/>
            <person name="Choi H."/>
            <person name="Choi Y."/>
            <person name="Kwon S.-W."/>
            <person name="Kim Y."/>
        </authorList>
    </citation>
    <scope>NUCLEOTIDE SEQUENCE</scope>
    <source>
        <strain evidence="6">KACC 23699</strain>
    </source>
</reference>
<dbReference type="GO" id="GO:0016042">
    <property type="term" value="P:lipid catabolic process"/>
    <property type="evidence" value="ECO:0007669"/>
    <property type="project" value="UniProtKB-UniRule"/>
</dbReference>
<dbReference type="RefSeq" id="WP_406831769.1">
    <property type="nucleotide sequence ID" value="NZ_CP157483.1"/>
</dbReference>
<keyword evidence="2 4" id="KW-0442">Lipid degradation</keyword>
<feature type="short sequence motif" description="DGA/G" evidence="4">
    <location>
        <begin position="211"/>
        <end position="213"/>
    </location>
</feature>
<feature type="short sequence motif" description="GXSXG" evidence="4">
    <location>
        <begin position="49"/>
        <end position="53"/>
    </location>
</feature>
<evidence type="ECO:0000259" key="5">
    <source>
        <dbReference type="PROSITE" id="PS51635"/>
    </source>
</evidence>
<feature type="active site" description="Nucleophile" evidence="4">
    <location>
        <position position="51"/>
    </location>
</feature>
<evidence type="ECO:0000256" key="1">
    <source>
        <dbReference type="ARBA" id="ARBA00022801"/>
    </source>
</evidence>
<dbReference type="PANTHER" id="PTHR14226:SF57">
    <property type="entry name" value="BLR7027 PROTEIN"/>
    <property type="match status" value="1"/>
</dbReference>
<dbReference type="GO" id="GO:0016787">
    <property type="term" value="F:hydrolase activity"/>
    <property type="evidence" value="ECO:0007669"/>
    <property type="project" value="UniProtKB-UniRule"/>
</dbReference>
<accession>A0AAU7JVD0</accession>
<dbReference type="InterPro" id="IPR016035">
    <property type="entry name" value="Acyl_Trfase/lysoPLipase"/>
</dbReference>
<dbReference type="InterPro" id="IPR002641">
    <property type="entry name" value="PNPLA_dom"/>
</dbReference>
<sequence>MSPARPPARRRGLVLGGGGVLGAAWMVGALKALQDELGTDVREFDQFVGTSAGSVLAGLLAAGVSVEDLLSHQLGGSLDTGPLSGYVWDYDKDTGGDRPGRPKVGFGSGELLRRNALHLRSLPPTAVLSAILPEGRGSIEAVGALVAHVVPGGWVPRPGLTVVALDYDTGERMAFGRPGVEPVDLSAAVMASCAIPGWYQPVRIGTHRYIDGGAWSSTNLDLMIGLDLDEVFVLAPQVSFVKDAPTQWRSRVERQWRNRVTLRVLRELARVHADGAEVTVLGPGEEDLEAFGSNLMDVTRRPKVIETSLRTSAVALHDPAPLPDRSAFEDVG</sequence>
<comment type="caution">
    <text evidence="4">Lacks conserved residue(s) required for the propagation of feature annotation.</text>
</comment>
<proteinExistence type="predicted"/>
<keyword evidence="1 4" id="KW-0378">Hydrolase</keyword>
<dbReference type="InterPro" id="IPR050301">
    <property type="entry name" value="NTE"/>
</dbReference>
<evidence type="ECO:0000313" key="6">
    <source>
        <dbReference type="EMBL" id="XBO44280.1"/>
    </source>
</evidence>
<evidence type="ECO:0000256" key="2">
    <source>
        <dbReference type="ARBA" id="ARBA00022963"/>
    </source>
</evidence>
<feature type="active site" description="Proton acceptor" evidence="4">
    <location>
        <position position="211"/>
    </location>
</feature>
<organism evidence="6">
    <name type="scientific">Pedococcus sp. KACC 23699</name>
    <dbReference type="NCBI Taxonomy" id="3149228"/>
    <lineage>
        <taxon>Bacteria</taxon>
        <taxon>Bacillati</taxon>
        <taxon>Actinomycetota</taxon>
        <taxon>Actinomycetes</taxon>
        <taxon>Micrococcales</taxon>
        <taxon>Intrasporangiaceae</taxon>
        <taxon>Pedococcus</taxon>
    </lineage>
</organism>
<dbReference type="EMBL" id="CP157483">
    <property type="protein sequence ID" value="XBO44280.1"/>
    <property type="molecule type" value="Genomic_DNA"/>
</dbReference>
<dbReference type="SUPFAM" id="SSF52151">
    <property type="entry name" value="FabD/lysophospholipase-like"/>
    <property type="match status" value="1"/>
</dbReference>
<evidence type="ECO:0000256" key="4">
    <source>
        <dbReference type="PROSITE-ProRule" id="PRU01161"/>
    </source>
</evidence>
<protein>
    <submittedName>
        <fullName evidence="6">Patatin-like phospholipase family protein</fullName>
    </submittedName>
</protein>
<evidence type="ECO:0000256" key="3">
    <source>
        <dbReference type="ARBA" id="ARBA00023098"/>
    </source>
</evidence>
<dbReference type="PROSITE" id="PS51635">
    <property type="entry name" value="PNPLA"/>
    <property type="match status" value="1"/>
</dbReference>
<dbReference type="AlphaFoldDB" id="A0AAU7JVD0"/>
<dbReference type="Pfam" id="PF01734">
    <property type="entry name" value="Patatin"/>
    <property type="match status" value="1"/>
</dbReference>
<dbReference type="Gene3D" id="3.40.1090.10">
    <property type="entry name" value="Cytosolic phospholipase A2 catalytic domain"/>
    <property type="match status" value="2"/>
</dbReference>